<dbReference type="SMART" id="SM01162">
    <property type="entry name" value="DUF1771"/>
    <property type="match status" value="1"/>
</dbReference>
<feature type="region of interest" description="Disordered" evidence="1">
    <location>
        <begin position="76"/>
        <end position="97"/>
    </location>
</feature>
<feature type="compositionally biased region" description="Low complexity" evidence="1">
    <location>
        <begin position="76"/>
        <end position="87"/>
    </location>
</feature>
<proteinExistence type="predicted"/>
<dbReference type="Proteomes" id="UP000289738">
    <property type="component" value="Chromosome B01"/>
</dbReference>
<feature type="compositionally biased region" description="Basic residues" evidence="1">
    <location>
        <begin position="1"/>
        <end position="13"/>
    </location>
</feature>
<dbReference type="InterPro" id="IPR036063">
    <property type="entry name" value="Smr_dom_sf"/>
</dbReference>
<dbReference type="SUPFAM" id="SSF160443">
    <property type="entry name" value="SMR domain-like"/>
    <property type="match status" value="1"/>
</dbReference>
<dbReference type="STRING" id="3818.A0A445AMV5"/>
<dbReference type="Gene3D" id="3.30.1370.110">
    <property type="match status" value="1"/>
</dbReference>
<dbReference type="Pfam" id="PF08590">
    <property type="entry name" value="DUF1771"/>
    <property type="match status" value="1"/>
</dbReference>
<dbReference type="SMART" id="SM00463">
    <property type="entry name" value="SMR"/>
    <property type="match status" value="1"/>
</dbReference>
<feature type="region of interest" description="Disordered" evidence="1">
    <location>
        <begin position="1"/>
        <end position="41"/>
    </location>
</feature>
<feature type="domain" description="Smr" evidence="2">
    <location>
        <begin position="421"/>
        <end position="495"/>
    </location>
</feature>
<dbReference type="EMBL" id="SDMP01000011">
    <property type="protein sequence ID" value="RYR27776.1"/>
    <property type="molecule type" value="Genomic_DNA"/>
</dbReference>
<evidence type="ECO:0000256" key="1">
    <source>
        <dbReference type="SAM" id="MobiDB-lite"/>
    </source>
</evidence>
<evidence type="ECO:0000313" key="3">
    <source>
        <dbReference type="EMBL" id="RYR27776.1"/>
    </source>
</evidence>
<feature type="compositionally biased region" description="Basic and acidic residues" evidence="1">
    <location>
        <begin position="14"/>
        <end position="24"/>
    </location>
</feature>
<dbReference type="PANTHER" id="PTHR47676:SF1">
    <property type="entry name" value="SMR DOMAIN-CONTAINING PROTEIN"/>
    <property type="match status" value="1"/>
</dbReference>
<dbReference type="AlphaFoldDB" id="A0A445AMV5"/>
<sequence>MKNTRRRKKKSSPKKLDEKKKEPLQSEEEEQPQEPEGNQITVLDDLVNSFNLSSMEEDPERASEILRKKGLVYDPSSVCSSSTSSSSSGGGGGVSDLGSTYGSSEGFVDVGYGEDVGCFKGNSRQKKKVIAATGTVSTVIGKEYVRRNKNKNKGFENNGVVDKDKAEQFLCSMLGNDSDLNLGVVRDVNVDMILKSSNGSEALDVLLDLTASMNEQPRNDNDNDNIYDMRFLVGHKDNLIDRRSECTSLSSESEVSDQFWSLGSFNRNYADALTSSKANSHISPGITKSELPQKVLESLFNIPKSSEHDKGTMNWRNVVKKMQSLGPEFDVSPHVSESQQPTFAKGAEYHVFREGAKQHWDSVKSYFQKASTAYAKGDRSYAAYLSDQGKEQTKIAQKADTKASHDIFIARNKGIENVITIDLHGQHVKPAMRMLKLHLLFGSYVPSVQTLRVITGCGSHGVGKSKLKQSVVNLLHKERMEWCEENRGTLLIKLNGWREFSFLDTDSDSDSN</sequence>
<dbReference type="InterPro" id="IPR055319">
    <property type="entry name" value="At5g58720-like"/>
</dbReference>
<comment type="caution">
    <text evidence="3">The sequence shown here is derived from an EMBL/GenBank/DDBJ whole genome shotgun (WGS) entry which is preliminary data.</text>
</comment>
<dbReference type="InterPro" id="IPR013899">
    <property type="entry name" value="DUF1771"/>
</dbReference>
<name>A0A445AMV5_ARAHY</name>
<evidence type="ECO:0000313" key="4">
    <source>
        <dbReference type="Proteomes" id="UP000289738"/>
    </source>
</evidence>
<evidence type="ECO:0000259" key="2">
    <source>
        <dbReference type="PROSITE" id="PS50828"/>
    </source>
</evidence>
<accession>A0A445AMV5</accession>
<organism evidence="3 4">
    <name type="scientific">Arachis hypogaea</name>
    <name type="common">Peanut</name>
    <dbReference type="NCBI Taxonomy" id="3818"/>
    <lineage>
        <taxon>Eukaryota</taxon>
        <taxon>Viridiplantae</taxon>
        <taxon>Streptophyta</taxon>
        <taxon>Embryophyta</taxon>
        <taxon>Tracheophyta</taxon>
        <taxon>Spermatophyta</taxon>
        <taxon>Magnoliopsida</taxon>
        <taxon>eudicotyledons</taxon>
        <taxon>Gunneridae</taxon>
        <taxon>Pentapetalae</taxon>
        <taxon>rosids</taxon>
        <taxon>fabids</taxon>
        <taxon>Fabales</taxon>
        <taxon>Fabaceae</taxon>
        <taxon>Papilionoideae</taxon>
        <taxon>50 kb inversion clade</taxon>
        <taxon>dalbergioids sensu lato</taxon>
        <taxon>Dalbergieae</taxon>
        <taxon>Pterocarpus clade</taxon>
        <taxon>Arachis</taxon>
    </lineage>
</organism>
<protein>
    <recommendedName>
        <fullName evidence="2">Smr domain-containing protein</fullName>
    </recommendedName>
</protein>
<reference evidence="3 4" key="1">
    <citation type="submission" date="2019-01" db="EMBL/GenBank/DDBJ databases">
        <title>Sequencing of cultivated peanut Arachis hypogaea provides insights into genome evolution and oil improvement.</title>
        <authorList>
            <person name="Chen X."/>
        </authorList>
    </citation>
    <scope>NUCLEOTIDE SEQUENCE [LARGE SCALE GENOMIC DNA]</scope>
    <source>
        <strain evidence="4">cv. Fuhuasheng</strain>
        <tissue evidence="3">Leaves</tissue>
    </source>
</reference>
<dbReference type="PROSITE" id="PS50828">
    <property type="entry name" value="SMR"/>
    <property type="match status" value="1"/>
</dbReference>
<keyword evidence="4" id="KW-1185">Reference proteome</keyword>
<dbReference type="PANTHER" id="PTHR47676">
    <property type="entry name" value="OS01G0225100 PROTEIN"/>
    <property type="match status" value="1"/>
</dbReference>
<gene>
    <name evidence="3" type="ORF">Ahy_B01g051826</name>
</gene>
<dbReference type="InterPro" id="IPR002625">
    <property type="entry name" value="Smr_dom"/>
</dbReference>